<evidence type="ECO:0000256" key="9">
    <source>
        <dbReference type="ARBA" id="ARBA00012523"/>
    </source>
</evidence>
<dbReference type="Proteomes" id="UP001344906">
    <property type="component" value="Unassembled WGS sequence"/>
</dbReference>
<dbReference type="PANTHER" id="PTHR34848">
    <property type="match status" value="1"/>
</dbReference>
<dbReference type="EC" id="2.7.7.62" evidence="9"/>
<comment type="pathway">
    <text evidence="6">Cofactor biosynthesis; adenosylcobalamin biosynthesis; adenosylcobalamin from cob(II)yrinate a,c-diamide: step 5/7.</text>
</comment>
<protein>
    <recommendedName>
        <fullName evidence="16">Adenosylcobinamide kinase</fullName>
        <ecNumber evidence="8">2.7.1.156</ecNumber>
        <ecNumber evidence="9">2.7.7.62</ecNumber>
    </recommendedName>
    <alternativeName>
        <fullName evidence="17">Adenosylcobinamide-phosphate guanylyltransferase</fullName>
    </alternativeName>
</protein>
<gene>
    <name evidence="18" type="ORF">KDH_35830</name>
</gene>
<evidence type="ECO:0000256" key="3">
    <source>
        <dbReference type="ARBA" id="ARBA00001522"/>
    </source>
</evidence>
<evidence type="ECO:0000256" key="15">
    <source>
        <dbReference type="ARBA" id="ARBA00023134"/>
    </source>
</evidence>
<evidence type="ECO:0000256" key="8">
    <source>
        <dbReference type="ARBA" id="ARBA00012016"/>
    </source>
</evidence>
<comment type="similarity">
    <text evidence="7">Belongs to the CobU/CobP family.</text>
</comment>
<keyword evidence="11" id="KW-0808">Transferase</keyword>
<comment type="catalytic activity">
    <reaction evidence="3">
        <text>adenosylcob(III)inamide + GTP = adenosylcob(III)inamide phosphate + GDP + H(+)</text>
        <dbReference type="Rhea" id="RHEA:15765"/>
        <dbReference type="ChEBI" id="CHEBI:2480"/>
        <dbReference type="ChEBI" id="CHEBI:15378"/>
        <dbReference type="ChEBI" id="CHEBI:37565"/>
        <dbReference type="ChEBI" id="CHEBI:58189"/>
        <dbReference type="ChEBI" id="CHEBI:58502"/>
        <dbReference type="EC" id="2.7.1.156"/>
    </reaction>
</comment>
<evidence type="ECO:0000256" key="1">
    <source>
        <dbReference type="ARBA" id="ARBA00000312"/>
    </source>
</evidence>
<dbReference type="InterPro" id="IPR003203">
    <property type="entry name" value="CobU/CobP"/>
</dbReference>
<dbReference type="InterPro" id="IPR027417">
    <property type="entry name" value="P-loop_NTPase"/>
</dbReference>
<comment type="catalytic activity">
    <reaction evidence="1">
        <text>adenosylcob(III)inamide + ATP = adenosylcob(III)inamide phosphate + ADP + H(+)</text>
        <dbReference type="Rhea" id="RHEA:15769"/>
        <dbReference type="ChEBI" id="CHEBI:2480"/>
        <dbReference type="ChEBI" id="CHEBI:15378"/>
        <dbReference type="ChEBI" id="CHEBI:30616"/>
        <dbReference type="ChEBI" id="CHEBI:58502"/>
        <dbReference type="ChEBI" id="CHEBI:456216"/>
        <dbReference type="EC" id="2.7.1.156"/>
    </reaction>
</comment>
<dbReference type="PIRSF" id="PIRSF006135">
    <property type="entry name" value="CobU"/>
    <property type="match status" value="1"/>
</dbReference>
<evidence type="ECO:0000256" key="16">
    <source>
        <dbReference type="ARBA" id="ARBA00029570"/>
    </source>
</evidence>
<accession>A0ABQ6FR56</accession>
<keyword evidence="19" id="KW-1185">Reference proteome</keyword>
<evidence type="ECO:0000256" key="17">
    <source>
        <dbReference type="ARBA" id="ARBA00030571"/>
    </source>
</evidence>
<evidence type="ECO:0000256" key="4">
    <source>
        <dbReference type="ARBA" id="ARBA00003889"/>
    </source>
</evidence>
<dbReference type="Pfam" id="PF02283">
    <property type="entry name" value="CobU"/>
    <property type="match status" value="1"/>
</dbReference>
<keyword evidence="12" id="KW-0547">Nucleotide-binding</keyword>
<keyword evidence="13 18" id="KW-0418">Kinase</keyword>
<evidence type="ECO:0000313" key="18">
    <source>
        <dbReference type="EMBL" id="GLV56744.1"/>
    </source>
</evidence>
<keyword evidence="10" id="KW-0169">Cobalamin biosynthesis</keyword>
<dbReference type="SUPFAM" id="SSF52540">
    <property type="entry name" value="P-loop containing nucleoside triphosphate hydrolases"/>
    <property type="match status" value="1"/>
</dbReference>
<evidence type="ECO:0000256" key="6">
    <source>
        <dbReference type="ARBA" id="ARBA00005159"/>
    </source>
</evidence>
<sequence length="206" mass="22525">MTNRDTDVDEVPRLVLLLGGARSGKSTFAERLATTSGRSVAFIATAMAIDEDMRDRIARHQSSRPTDWRTIEEPLHLAKALRQAAAVADVVILDCLTVWLSNWLFAQGNSAQLEDDNTISAQHYAGALQEIDALLQVVSEWEPGKTLVVVSNEVGLGIVPAYALGRVYRDVLGLVNQRIAAAAIRVYLMMAGLGVDIKRLDETVRL</sequence>
<comment type="pathway">
    <text evidence="5">Cofactor biosynthesis; adenosylcobalamin biosynthesis; adenosylcobalamin from cob(II)yrinate a,c-diamide: step 6/7.</text>
</comment>
<dbReference type="RefSeq" id="WP_338252299.1">
    <property type="nucleotide sequence ID" value="NZ_BSRI01000002.1"/>
</dbReference>
<evidence type="ECO:0000256" key="12">
    <source>
        <dbReference type="ARBA" id="ARBA00022741"/>
    </source>
</evidence>
<name>A0ABQ6FR56_9CHLR</name>
<evidence type="ECO:0000256" key="10">
    <source>
        <dbReference type="ARBA" id="ARBA00022573"/>
    </source>
</evidence>
<evidence type="ECO:0000256" key="11">
    <source>
        <dbReference type="ARBA" id="ARBA00022679"/>
    </source>
</evidence>
<evidence type="ECO:0000256" key="7">
    <source>
        <dbReference type="ARBA" id="ARBA00007490"/>
    </source>
</evidence>
<organism evidence="18 19">
    <name type="scientific">Dictyobacter halimunensis</name>
    <dbReference type="NCBI Taxonomy" id="3026934"/>
    <lineage>
        <taxon>Bacteria</taxon>
        <taxon>Bacillati</taxon>
        <taxon>Chloroflexota</taxon>
        <taxon>Ktedonobacteria</taxon>
        <taxon>Ktedonobacterales</taxon>
        <taxon>Dictyobacteraceae</taxon>
        <taxon>Dictyobacter</taxon>
    </lineage>
</organism>
<keyword evidence="15" id="KW-0342">GTP-binding</keyword>
<evidence type="ECO:0000256" key="13">
    <source>
        <dbReference type="ARBA" id="ARBA00022777"/>
    </source>
</evidence>
<dbReference type="CDD" id="cd00544">
    <property type="entry name" value="CobU"/>
    <property type="match status" value="1"/>
</dbReference>
<evidence type="ECO:0000313" key="19">
    <source>
        <dbReference type="Proteomes" id="UP001344906"/>
    </source>
</evidence>
<dbReference type="Gene3D" id="3.40.50.300">
    <property type="entry name" value="P-loop containing nucleotide triphosphate hydrolases"/>
    <property type="match status" value="1"/>
</dbReference>
<dbReference type="NCBIfam" id="NF004469">
    <property type="entry name" value="PRK05800.1"/>
    <property type="match status" value="1"/>
</dbReference>
<evidence type="ECO:0000256" key="14">
    <source>
        <dbReference type="ARBA" id="ARBA00022840"/>
    </source>
</evidence>
<proteinExistence type="inferred from homology"/>
<keyword evidence="14" id="KW-0067">ATP-binding</keyword>
<dbReference type="EC" id="2.7.1.156" evidence="8"/>
<evidence type="ECO:0000256" key="5">
    <source>
        <dbReference type="ARBA" id="ARBA00004692"/>
    </source>
</evidence>
<dbReference type="PANTHER" id="PTHR34848:SF1">
    <property type="entry name" value="BIFUNCTIONAL ADENOSYLCOBALAMIN BIOSYNTHESIS PROTEIN COBU"/>
    <property type="match status" value="1"/>
</dbReference>
<comment type="caution">
    <text evidence="18">The sequence shown here is derived from an EMBL/GenBank/DDBJ whole genome shotgun (WGS) entry which is preliminary data.</text>
</comment>
<evidence type="ECO:0000256" key="2">
    <source>
        <dbReference type="ARBA" id="ARBA00000711"/>
    </source>
</evidence>
<dbReference type="GO" id="GO:0016301">
    <property type="term" value="F:kinase activity"/>
    <property type="evidence" value="ECO:0007669"/>
    <property type="project" value="UniProtKB-KW"/>
</dbReference>
<reference evidence="18 19" key="1">
    <citation type="submission" date="2023-02" db="EMBL/GenBank/DDBJ databases">
        <title>Dictyobacter halimunensis sp. nov., a new member of the class Ktedonobacteria from forest soil in a geothermal area.</title>
        <authorList>
            <person name="Rachmania M.K."/>
            <person name="Ningsih F."/>
            <person name="Sakai Y."/>
            <person name="Yabe S."/>
            <person name="Yokota A."/>
            <person name="Sjamsuridzal W."/>
        </authorList>
    </citation>
    <scope>NUCLEOTIDE SEQUENCE [LARGE SCALE GENOMIC DNA]</scope>
    <source>
        <strain evidence="18 19">S3.2.2.5</strain>
    </source>
</reference>
<comment type="function">
    <text evidence="4">Catalyzes ATP-dependent phosphorylation of adenosylcobinamide and addition of GMP to adenosylcobinamide phosphate.</text>
</comment>
<dbReference type="EMBL" id="BSRI01000002">
    <property type="protein sequence ID" value="GLV56744.1"/>
    <property type="molecule type" value="Genomic_DNA"/>
</dbReference>
<comment type="catalytic activity">
    <reaction evidence="2">
        <text>adenosylcob(III)inamide phosphate + GTP + H(+) = adenosylcob(III)inamide-GDP + diphosphate</text>
        <dbReference type="Rhea" id="RHEA:22712"/>
        <dbReference type="ChEBI" id="CHEBI:15378"/>
        <dbReference type="ChEBI" id="CHEBI:33019"/>
        <dbReference type="ChEBI" id="CHEBI:37565"/>
        <dbReference type="ChEBI" id="CHEBI:58502"/>
        <dbReference type="ChEBI" id="CHEBI:60487"/>
        <dbReference type="EC" id="2.7.7.62"/>
    </reaction>
</comment>